<sequence>MRITVFTPTYNRAYIIEKLYRSLQRQTFRDFEWLIVDDGSSDNTEEVITKWKQDGNDFPIRYYKKENGGKCRAINYGVDLAKGELFFNVDSDDYLTDDALEKIDKWEKELPKDGRFCGVVGNLGTSPTETPNTPWPEPYRDASLLERYEECCDHPIDGERAWVFYTELQKKYKYPEFEGENFITPAVTWNRMAHDGYLVRIYDDIIWVYEYQPDGLTASGNKRFLNRPQGHGLWLREKADFLNYSSKQKAMMWYTFYCDHSNHLSIGEIADYIGAPKLAIGLAMVLHGAKMLVKRIKQA</sequence>
<dbReference type="OrthoDB" id="9810303at2"/>
<proteinExistence type="predicted"/>
<reference evidence="2 3" key="1">
    <citation type="submission" date="2017-05" db="EMBL/GenBank/DDBJ databases">
        <title>Butyricicoccus porcorum sp. nov. a butyrate-producing bacterium from the swine intestinal tract.</title>
        <authorList>
            <person name="Trachsel J."/>
            <person name="Humphrey S."/>
            <person name="Allen H.K."/>
        </authorList>
    </citation>
    <scope>NUCLEOTIDE SEQUENCE [LARGE SCALE GENOMIC DNA]</scope>
    <source>
        <strain evidence="2">BB10</strain>
    </source>
</reference>
<comment type="caution">
    <text evidence="2">The sequence shown here is derived from an EMBL/GenBank/DDBJ whole genome shotgun (WGS) entry which is preliminary data.</text>
</comment>
<dbReference type="EMBL" id="NHOC01000003">
    <property type="protein sequence ID" value="OUM21142.1"/>
    <property type="molecule type" value="Genomic_DNA"/>
</dbReference>
<dbReference type="SUPFAM" id="SSF53448">
    <property type="entry name" value="Nucleotide-diphospho-sugar transferases"/>
    <property type="match status" value="1"/>
</dbReference>
<evidence type="ECO:0000313" key="2">
    <source>
        <dbReference type="EMBL" id="OUM21142.1"/>
    </source>
</evidence>
<dbReference type="PANTHER" id="PTHR22916">
    <property type="entry name" value="GLYCOSYLTRANSFERASE"/>
    <property type="match status" value="1"/>
</dbReference>
<protein>
    <recommendedName>
        <fullName evidence="1">Glycosyltransferase 2-like domain-containing protein</fullName>
    </recommendedName>
</protein>
<dbReference type="Gene3D" id="3.90.550.10">
    <property type="entry name" value="Spore Coat Polysaccharide Biosynthesis Protein SpsA, Chain A"/>
    <property type="match status" value="1"/>
</dbReference>
<accession>A0A252F603</accession>
<name>A0A252F603_9FIRM</name>
<dbReference type="InterPro" id="IPR001173">
    <property type="entry name" value="Glyco_trans_2-like"/>
</dbReference>
<dbReference type="Pfam" id="PF00535">
    <property type="entry name" value="Glycos_transf_2"/>
    <property type="match status" value="1"/>
</dbReference>
<evidence type="ECO:0000259" key="1">
    <source>
        <dbReference type="Pfam" id="PF00535"/>
    </source>
</evidence>
<dbReference type="CDD" id="cd00761">
    <property type="entry name" value="Glyco_tranf_GTA_type"/>
    <property type="match status" value="1"/>
</dbReference>
<gene>
    <name evidence="2" type="ORF">CBW42_03655</name>
</gene>
<dbReference type="AlphaFoldDB" id="A0A252F603"/>
<dbReference type="RefSeq" id="WP_087017890.1">
    <property type="nucleotide sequence ID" value="NZ_NHOC01000003.1"/>
</dbReference>
<dbReference type="Proteomes" id="UP000194903">
    <property type="component" value="Unassembled WGS sequence"/>
</dbReference>
<keyword evidence="3" id="KW-1185">Reference proteome</keyword>
<feature type="domain" description="Glycosyltransferase 2-like" evidence="1">
    <location>
        <begin position="4"/>
        <end position="138"/>
    </location>
</feature>
<dbReference type="InterPro" id="IPR029044">
    <property type="entry name" value="Nucleotide-diphossugar_trans"/>
</dbReference>
<evidence type="ECO:0000313" key="3">
    <source>
        <dbReference type="Proteomes" id="UP000194903"/>
    </source>
</evidence>
<organism evidence="2 3">
    <name type="scientific">Butyricicoccus porcorum</name>
    <dbReference type="NCBI Taxonomy" id="1945634"/>
    <lineage>
        <taxon>Bacteria</taxon>
        <taxon>Bacillati</taxon>
        <taxon>Bacillota</taxon>
        <taxon>Clostridia</taxon>
        <taxon>Eubacteriales</taxon>
        <taxon>Butyricicoccaceae</taxon>
        <taxon>Butyricicoccus</taxon>
    </lineage>
</organism>